<dbReference type="Proteomes" id="UP001595683">
    <property type="component" value="Unassembled WGS sequence"/>
</dbReference>
<dbReference type="EMBL" id="JBHRYE010000007">
    <property type="protein sequence ID" value="MFC3670554.1"/>
    <property type="molecule type" value="Genomic_DNA"/>
</dbReference>
<sequence>MRARKGALLALTMGLCAPWPAVARPPETLACAIKAAPEGLDQKVADAILTPGTPEANGTQADLRAITDACAADQLLGEKQRDAYFSYTWGRMGRDALDGRLAGLGISSSLIDQALDIGPGNTNNPADKVTQGDLRIVGEALDKAGKPPASVTALGWQLITGWITATALMFDGQRDLD</sequence>
<evidence type="ECO:0000313" key="3">
    <source>
        <dbReference type="Proteomes" id="UP001595683"/>
    </source>
</evidence>
<organism evidence="2 3">
    <name type="scientific">Novosphingobium pokkalii</name>
    <dbReference type="NCBI Taxonomy" id="1770194"/>
    <lineage>
        <taxon>Bacteria</taxon>
        <taxon>Pseudomonadati</taxon>
        <taxon>Pseudomonadota</taxon>
        <taxon>Alphaproteobacteria</taxon>
        <taxon>Sphingomonadales</taxon>
        <taxon>Sphingomonadaceae</taxon>
        <taxon>Novosphingobium</taxon>
    </lineage>
</organism>
<protein>
    <submittedName>
        <fullName evidence="2">Uncharacterized protein</fullName>
    </submittedName>
</protein>
<dbReference type="RefSeq" id="WP_229815098.1">
    <property type="nucleotide sequence ID" value="NZ_BMZP01000003.1"/>
</dbReference>
<accession>A0ABV7UZL6</accession>
<feature type="chain" id="PRO_5045730685" evidence="1">
    <location>
        <begin position="24"/>
        <end position="177"/>
    </location>
</feature>
<feature type="signal peptide" evidence="1">
    <location>
        <begin position="1"/>
        <end position="23"/>
    </location>
</feature>
<keyword evidence="3" id="KW-1185">Reference proteome</keyword>
<reference evidence="3" key="1">
    <citation type="journal article" date="2019" name="Int. J. Syst. Evol. Microbiol.">
        <title>The Global Catalogue of Microorganisms (GCM) 10K type strain sequencing project: providing services to taxonomists for standard genome sequencing and annotation.</title>
        <authorList>
            <consortium name="The Broad Institute Genomics Platform"/>
            <consortium name="The Broad Institute Genome Sequencing Center for Infectious Disease"/>
            <person name="Wu L."/>
            <person name="Ma J."/>
        </authorList>
    </citation>
    <scope>NUCLEOTIDE SEQUENCE [LARGE SCALE GENOMIC DNA]</scope>
    <source>
        <strain evidence="3">KCTC 42224</strain>
    </source>
</reference>
<proteinExistence type="predicted"/>
<evidence type="ECO:0000313" key="2">
    <source>
        <dbReference type="EMBL" id="MFC3670554.1"/>
    </source>
</evidence>
<keyword evidence="1" id="KW-0732">Signal</keyword>
<comment type="caution">
    <text evidence="2">The sequence shown here is derived from an EMBL/GenBank/DDBJ whole genome shotgun (WGS) entry which is preliminary data.</text>
</comment>
<evidence type="ECO:0000256" key="1">
    <source>
        <dbReference type="SAM" id="SignalP"/>
    </source>
</evidence>
<gene>
    <name evidence="2" type="ORF">ACFOOT_03865</name>
</gene>
<name>A0ABV7UZL6_9SPHN</name>